<keyword evidence="5 9" id="KW-0812">Transmembrane</keyword>
<evidence type="ECO:0000256" key="9">
    <source>
        <dbReference type="RuleBase" id="RU003884"/>
    </source>
</evidence>
<comment type="subcellular location">
    <subcellularLocation>
        <location evidence="1 9">Cell outer membrane</location>
        <topology evidence="1 9">Multi-pass membrane protein</topology>
    </subcellularLocation>
</comment>
<dbReference type="InterPro" id="IPR025949">
    <property type="entry name" value="PapC-like_C"/>
</dbReference>
<dbReference type="GO" id="GO:0015473">
    <property type="term" value="F:fimbrial usher porin activity"/>
    <property type="evidence" value="ECO:0007669"/>
    <property type="project" value="InterPro"/>
</dbReference>
<evidence type="ECO:0000256" key="5">
    <source>
        <dbReference type="ARBA" id="ARBA00022692"/>
    </source>
</evidence>
<keyword evidence="4" id="KW-1134">Transmembrane beta strand</keyword>
<dbReference type="PANTHER" id="PTHR30451:SF9">
    <property type="entry name" value="F1 CAPSULE-ANCHORING PROTEIN"/>
    <property type="match status" value="1"/>
</dbReference>
<dbReference type="PROSITE" id="PS01151">
    <property type="entry name" value="FIMBRIAL_USHER"/>
    <property type="match status" value="1"/>
</dbReference>
<evidence type="ECO:0000256" key="4">
    <source>
        <dbReference type="ARBA" id="ARBA00022452"/>
    </source>
</evidence>
<keyword evidence="3 9" id="KW-0813">Transport</keyword>
<keyword evidence="8 9" id="KW-0998">Cell outer membrane</keyword>
<accession>Q9X4L5</accession>
<dbReference type="InterPro" id="IPR000015">
    <property type="entry name" value="Fimb_usher"/>
</dbReference>
<feature type="domain" description="PapC-like C-terminal" evidence="10">
    <location>
        <begin position="773"/>
        <end position="841"/>
    </location>
</feature>
<keyword evidence="6" id="KW-0732">Signal</keyword>
<evidence type="ECO:0000256" key="1">
    <source>
        <dbReference type="ARBA" id="ARBA00004571"/>
    </source>
</evidence>
<dbReference type="InterPro" id="IPR042186">
    <property type="entry name" value="FimD_plug_dom"/>
</dbReference>
<evidence type="ECO:0000256" key="6">
    <source>
        <dbReference type="ARBA" id="ARBA00022729"/>
    </source>
</evidence>
<proteinExistence type="inferred from homology"/>
<comment type="similarity">
    <text evidence="2 9">Belongs to the fimbrial export usher family.</text>
</comment>
<evidence type="ECO:0000256" key="3">
    <source>
        <dbReference type="ARBA" id="ARBA00022448"/>
    </source>
</evidence>
<keyword evidence="9" id="KW-1029">Fimbrium biogenesis</keyword>
<reference evidence="12" key="2">
    <citation type="journal article" date="1999" name="J. Bacteriol.">
        <title>Organization of biogenesis genes for aggregative adherence fimbria II defines a virulence gene cluster in enteroaggregative Escherichia coli.</title>
        <authorList>
            <person name="Elias W.P.Jr."/>
            <person name="Czeczulin J.R."/>
            <person name="Henderson I.R."/>
            <person name="Trabulsi L.R."/>
            <person name="Nataro J.P."/>
        </authorList>
    </citation>
    <scope>NUCLEOTIDE SEQUENCE</scope>
    <source>
        <strain evidence="12">EAEC 042</strain>
    </source>
</reference>
<name>Q9X4L5_ECOLX</name>
<dbReference type="PANTHER" id="PTHR30451">
    <property type="entry name" value="OUTER MEMBRANE USHER PROTEIN"/>
    <property type="match status" value="1"/>
</dbReference>
<evidence type="ECO:0000313" key="12">
    <source>
        <dbReference type="EMBL" id="AAD27810.1"/>
    </source>
</evidence>
<dbReference type="Pfam" id="PF13953">
    <property type="entry name" value="PapC_C"/>
    <property type="match status" value="1"/>
</dbReference>
<dbReference type="FunFam" id="2.60.40.3110:FF:000001">
    <property type="entry name" value="Putative fimbrial outer membrane usher"/>
    <property type="match status" value="1"/>
</dbReference>
<evidence type="ECO:0000256" key="2">
    <source>
        <dbReference type="ARBA" id="ARBA00008064"/>
    </source>
</evidence>
<protein>
    <submittedName>
        <fullName evidence="12">Aggregative adherence fimbria II usher protein AafC</fullName>
    </submittedName>
</protein>
<dbReference type="InterPro" id="IPR037224">
    <property type="entry name" value="PapC_N_sf"/>
</dbReference>
<reference evidence="12" key="1">
    <citation type="submission" date="1998-12" db="EMBL/GenBank/DDBJ databases">
        <authorList>
            <person name="Elias W.P."/>
            <person name="Czeczulin J.R."/>
            <person name="Henderson I.R."/>
            <person name="Trabulsi L."/>
            <person name="Nataro J.P."/>
        </authorList>
    </citation>
    <scope>NUCLEOTIDE SEQUENCE</scope>
    <source>
        <strain evidence="12">EAEC 042</strain>
    </source>
</reference>
<dbReference type="AlphaFoldDB" id="Q9X4L5"/>
<keyword evidence="7 9" id="KW-0472">Membrane</keyword>
<dbReference type="GO" id="GO:0009297">
    <property type="term" value="P:pilus assembly"/>
    <property type="evidence" value="ECO:0007669"/>
    <property type="project" value="InterPro"/>
</dbReference>
<dbReference type="InterPro" id="IPR043142">
    <property type="entry name" value="PapC-like_C_sf"/>
</dbReference>
<dbReference type="FunFam" id="2.60.40.2610:FF:000001">
    <property type="entry name" value="Outer membrane fimbrial usher protein"/>
    <property type="match status" value="1"/>
</dbReference>
<dbReference type="Gene3D" id="2.60.40.3110">
    <property type="match status" value="1"/>
</dbReference>
<gene>
    <name evidence="12" type="primary">aafC</name>
</gene>
<dbReference type="SUPFAM" id="SSF141729">
    <property type="entry name" value="FimD N-terminal domain-like"/>
    <property type="match status" value="1"/>
</dbReference>
<dbReference type="InterPro" id="IPR025885">
    <property type="entry name" value="PapC_N"/>
</dbReference>
<evidence type="ECO:0000259" key="10">
    <source>
        <dbReference type="Pfam" id="PF13953"/>
    </source>
</evidence>
<organism evidence="12">
    <name type="scientific">Escherichia coli</name>
    <dbReference type="NCBI Taxonomy" id="562"/>
    <lineage>
        <taxon>Bacteria</taxon>
        <taxon>Pseudomonadati</taxon>
        <taxon>Pseudomonadota</taxon>
        <taxon>Gammaproteobacteria</taxon>
        <taxon>Enterobacterales</taxon>
        <taxon>Enterobacteriaceae</taxon>
        <taxon>Escherichia</taxon>
    </lineage>
</organism>
<dbReference type="Gene3D" id="3.10.20.410">
    <property type="match status" value="1"/>
</dbReference>
<dbReference type="InterPro" id="IPR018030">
    <property type="entry name" value="Fimbrial_membr_usher_CS"/>
</dbReference>
<feature type="domain" description="PapC N-terminal" evidence="11">
    <location>
        <begin position="33"/>
        <end position="187"/>
    </location>
</feature>
<dbReference type="Pfam" id="PF13954">
    <property type="entry name" value="PapC_N"/>
    <property type="match status" value="1"/>
</dbReference>
<dbReference type="EMBL" id="AF114828">
    <property type="protein sequence ID" value="AAD27810.1"/>
    <property type="molecule type" value="Genomic_DNA"/>
</dbReference>
<evidence type="ECO:0000259" key="11">
    <source>
        <dbReference type="Pfam" id="PF13954"/>
    </source>
</evidence>
<evidence type="ECO:0000256" key="7">
    <source>
        <dbReference type="ARBA" id="ARBA00023136"/>
    </source>
</evidence>
<evidence type="ECO:0000256" key="8">
    <source>
        <dbReference type="ARBA" id="ARBA00023237"/>
    </source>
</evidence>
<dbReference type="Gene3D" id="2.60.40.2610">
    <property type="entry name" value="Outer membrane usher protein FimD, plug domain"/>
    <property type="match status" value="1"/>
</dbReference>
<dbReference type="GO" id="GO:0009279">
    <property type="term" value="C:cell outer membrane"/>
    <property type="evidence" value="ECO:0007669"/>
    <property type="project" value="UniProtKB-SubCell"/>
</dbReference>
<dbReference type="Gene3D" id="2.60.40.2070">
    <property type="match status" value="1"/>
</dbReference>
<dbReference type="Pfam" id="PF00577">
    <property type="entry name" value="Usher"/>
    <property type="match status" value="1"/>
</dbReference>
<sequence length="856" mass="94032">MWQIKTSLTAVAYSVMMTCTLLHVEDVIARTYSFNSSLLSGGVKGVDLTVFEEGGQLPGIYQTDIILNGSRVDSLEMPFHTEKDENGRPYLKTCLTQEMLARYGVKTEEYPALFRSLGGGSDTSGERGVCADLSAIPQATENYQFAAQQLVLGIPQVALRPLLRGIAPEVLWDDGIPAFLLNWQANAGRSEYRGYIKDVEDYFWSSLEPGINIGSWRIRNLTTWNKSSGQSGKWESLYIRAERGLNSLKSRLTLGENYTPSDIFDSVPFRGGMLSSDESMVPYNQREFAPVVRGIARTQARIEVRQNGYLIQSQTVAPGAFALTDLPVTGSGSDLQVTVRESDGTVQVFTVPFTTPAIALREGYLKYNVMAGQYRSSDDAVEDSTLGQVMGMYGLPWGLTVFGGLQGAEHYQSAALGLGWSLGKLGAVSLDTIHSRGQQKGYNYETGNTWRIRYNKSFELTGTSFTAASYQYSSSGYHTLSDVLETYRDDGRFAYRSTDSRTSRTTVNLSQSLGRWGYLGLNGSRDEYRDRPHQDYIGASYGASWNRMSLSVNWSRNHSTRGYYGSKSRTEDSISIWMSIPLESWLGRSDNNISATAQMQRSTEQNTRYELGLNGRAFDRRLFWEVHEQMVSGSEYNTGTSRLNLRWSGTYGELAGMYSYSSNMRQINAGMSGSMVAHGEGVTFGQRAGDTVTLIAAPGVSGASVGDWPGVRTDFRGYALAGYASPYQENVITLDPTTFPEDAEVPQTDSRVVPTKGAVVRAGFRTRVGGRALVSLTRQDGSSLPFGAIVTLEGKPGETSGSAGVVDDKGRVYLSGLSETGKLKAQWGENSLCHADYRLPEEKGPAGIFLTRTVCM</sequence>